<feature type="region of interest" description="Disordered" evidence="1">
    <location>
        <begin position="41"/>
        <end position="179"/>
    </location>
</feature>
<feature type="compositionally biased region" description="Basic and acidic residues" evidence="1">
    <location>
        <begin position="160"/>
        <end position="170"/>
    </location>
</feature>
<feature type="compositionally biased region" description="Gly residues" evidence="1">
    <location>
        <begin position="144"/>
        <end position="156"/>
    </location>
</feature>
<reference evidence="2" key="1">
    <citation type="journal article" date="2022" name="bioRxiv">
        <title>Sequencing and chromosome-scale assembly of the giantPleurodeles waltlgenome.</title>
        <authorList>
            <person name="Brown T."/>
            <person name="Elewa A."/>
            <person name="Iarovenko S."/>
            <person name="Subramanian E."/>
            <person name="Araus A.J."/>
            <person name="Petzold A."/>
            <person name="Susuki M."/>
            <person name="Suzuki K.-i.T."/>
            <person name="Hayashi T."/>
            <person name="Toyoda A."/>
            <person name="Oliveira C."/>
            <person name="Osipova E."/>
            <person name="Leigh N.D."/>
            <person name="Simon A."/>
            <person name="Yun M.H."/>
        </authorList>
    </citation>
    <scope>NUCLEOTIDE SEQUENCE</scope>
    <source>
        <strain evidence="2">20211129_DDA</strain>
        <tissue evidence="2">Liver</tissue>
    </source>
</reference>
<evidence type="ECO:0000313" key="2">
    <source>
        <dbReference type="EMBL" id="KAJ1118457.1"/>
    </source>
</evidence>
<dbReference type="EMBL" id="JANPWB010000012">
    <property type="protein sequence ID" value="KAJ1118457.1"/>
    <property type="molecule type" value="Genomic_DNA"/>
</dbReference>
<dbReference type="AlphaFoldDB" id="A0AAV7NUN3"/>
<proteinExistence type="predicted"/>
<feature type="compositionally biased region" description="Basic and acidic residues" evidence="1">
    <location>
        <begin position="59"/>
        <end position="105"/>
    </location>
</feature>
<name>A0AAV7NUN3_PLEWA</name>
<accession>A0AAV7NUN3</accession>
<dbReference type="Proteomes" id="UP001066276">
    <property type="component" value="Chromosome 8"/>
</dbReference>
<gene>
    <name evidence="2" type="ORF">NDU88_006648</name>
</gene>
<protein>
    <submittedName>
        <fullName evidence="2">Uncharacterized protein</fullName>
    </submittedName>
</protein>
<evidence type="ECO:0000313" key="3">
    <source>
        <dbReference type="Proteomes" id="UP001066276"/>
    </source>
</evidence>
<comment type="caution">
    <text evidence="2">The sequence shown here is derived from an EMBL/GenBank/DDBJ whole genome shotgun (WGS) entry which is preliminary data.</text>
</comment>
<keyword evidence="3" id="KW-1185">Reference proteome</keyword>
<evidence type="ECO:0000256" key="1">
    <source>
        <dbReference type="SAM" id="MobiDB-lite"/>
    </source>
</evidence>
<organism evidence="2 3">
    <name type="scientific">Pleurodeles waltl</name>
    <name type="common">Iberian ribbed newt</name>
    <dbReference type="NCBI Taxonomy" id="8319"/>
    <lineage>
        <taxon>Eukaryota</taxon>
        <taxon>Metazoa</taxon>
        <taxon>Chordata</taxon>
        <taxon>Craniata</taxon>
        <taxon>Vertebrata</taxon>
        <taxon>Euteleostomi</taxon>
        <taxon>Amphibia</taxon>
        <taxon>Batrachia</taxon>
        <taxon>Caudata</taxon>
        <taxon>Salamandroidea</taxon>
        <taxon>Salamandridae</taxon>
        <taxon>Pleurodelinae</taxon>
        <taxon>Pleurodeles</taxon>
    </lineage>
</organism>
<sequence length="203" mass="22327">MGLKKRLFQYEGWVTPVCPEPVIHGLRAVEQVAVTTQDTITRKCPGGSSLSYDPIWSDGFREQEEGLGRSKSEKQADRQKGRQGEEKELGDTTTRAEDLRTMKEEEEREDIGGKQPGSNEDQKGGTETARGNEEEDKEERSSGPRGGKLSLGGGVNRGPARKENIAKEPHNIAGGAWLDKVRRLITRNIPTGAKGLEGDLRES</sequence>